<sequence length="398" mass="44202">MTDNTNPIQRHSVLFHGKSGEYFSIWLTNAFLTILTLGIYSAWATVRRRRYFYGNTEIAGDRFDYHARPIDLLKGRILVMVGIVVFFILSAVLPTISSLFLLALFALLPWVIIRSWRYNALMTSYRGVRFNYHCQTGRAYWVMYLCPLLLLLAVYVPVGLMVWAVGNMAASAGSMTMVVIGGLLALLMLVVGGAVVSGIMAAMTHDLYVNNMQYGRQGFRATLSKKKYIKMAFISILIMLPFFLFAAIKVSATMASLFYSSLNGGDDAMMQSVALQGFSSLILAYIIVLIGAMVSFAWLTVMQRNYLYQQTRVGDKVQLKSDLKVIPYLLLLLTNTLIVIFTLGFGTPVAEVRLARYLAQSTALEGDMSLSDVHAHQDSAGTAVAEEMVQAFDLNVGI</sequence>
<feature type="transmembrane region" description="Helical" evidence="1">
    <location>
        <begin position="325"/>
        <end position="346"/>
    </location>
</feature>
<evidence type="ECO:0000256" key="1">
    <source>
        <dbReference type="SAM" id="Phobius"/>
    </source>
</evidence>
<proteinExistence type="predicted"/>
<feature type="transmembrane region" description="Helical" evidence="1">
    <location>
        <begin position="139"/>
        <end position="165"/>
    </location>
</feature>
<feature type="transmembrane region" description="Helical" evidence="1">
    <location>
        <begin position="278"/>
        <end position="301"/>
    </location>
</feature>
<organism evidence="2 3">
    <name type="scientific">Winslowiella arboricola</name>
    <dbReference type="NCBI Taxonomy" id="2978220"/>
    <lineage>
        <taxon>Bacteria</taxon>
        <taxon>Pseudomonadati</taxon>
        <taxon>Pseudomonadota</taxon>
        <taxon>Gammaproteobacteria</taxon>
        <taxon>Enterobacterales</taxon>
        <taxon>Erwiniaceae</taxon>
        <taxon>Winslowiella</taxon>
    </lineage>
</organism>
<dbReference type="AlphaFoldDB" id="A0A9J6PM31"/>
<dbReference type="Pfam" id="PF05987">
    <property type="entry name" value="DUF898"/>
    <property type="match status" value="1"/>
</dbReference>
<protein>
    <submittedName>
        <fullName evidence="2">YjgN family protein</fullName>
    </submittedName>
</protein>
<keyword evidence="1" id="KW-0472">Membrane</keyword>
<feature type="transmembrane region" description="Helical" evidence="1">
    <location>
        <begin position="77"/>
        <end position="93"/>
    </location>
</feature>
<keyword evidence="1" id="KW-1133">Transmembrane helix</keyword>
<evidence type="ECO:0000313" key="3">
    <source>
        <dbReference type="Proteomes" id="UP001064262"/>
    </source>
</evidence>
<accession>A0A9J6PM31</accession>
<name>A0A9J6PM31_9GAMM</name>
<gene>
    <name evidence="2" type="ORF">N5923_13170</name>
</gene>
<feature type="transmembrane region" description="Helical" evidence="1">
    <location>
        <begin position="231"/>
        <end position="258"/>
    </location>
</feature>
<feature type="transmembrane region" description="Helical" evidence="1">
    <location>
        <begin position="177"/>
        <end position="210"/>
    </location>
</feature>
<comment type="caution">
    <text evidence="2">The sequence shown here is derived from an EMBL/GenBank/DDBJ whole genome shotgun (WGS) entry which is preliminary data.</text>
</comment>
<dbReference type="EMBL" id="JAODIM010000041">
    <property type="protein sequence ID" value="MCU5778442.1"/>
    <property type="molecule type" value="Genomic_DNA"/>
</dbReference>
<keyword evidence="1" id="KW-0812">Transmembrane</keyword>
<dbReference type="RefSeq" id="WP_267142976.1">
    <property type="nucleotide sequence ID" value="NZ_JAODIL010000074.1"/>
</dbReference>
<evidence type="ECO:0000313" key="2">
    <source>
        <dbReference type="EMBL" id="MCU5778442.1"/>
    </source>
</evidence>
<reference evidence="2" key="1">
    <citation type="submission" date="2022-09" db="EMBL/GenBank/DDBJ databases">
        <title>Winslowiella arboricola sp. nov., isolated from bleeding cankers on broadleaf hosts.</title>
        <authorList>
            <person name="Brady C."/>
            <person name="Kaur S."/>
            <person name="Crampton B."/>
            <person name="Maddock D."/>
            <person name="Arnold D."/>
            <person name="Denman S."/>
        </authorList>
    </citation>
    <scope>NUCLEOTIDE SEQUENCE</scope>
    <source>
        <strain evidence="2">BAC 15a-03b</strain>
    </source>
</reference>
<feature type="transmembrane region" description="Helical" evidence="1">
    <location>
        <begin position="99"/>
        <end position="118"/>
    </location>
</feature>
<feature type="transmembrane region" description="Helical" evidence="1">
    <location>
        <begin position="23"/>
        <end position="43"/>
    </location>
</feature>
<dbReference type="Proteomes" id="UP001064262">
    <property type="component" value="Unassembled WGS sequence"/>
</dbReference>
<keyword evidence="3" id="KW-1185">Reference proteome</keyword>
<dbReference type="InterPro" id="IPR010295">
    <property type="entry name" value="DUF898"/>
</dbReference>